<evidence type="ECO:0000313" key="3">
    <source>
        <dbReference type="Proteomes" id="UP000595437"/>
    </source>
</evidence>
<dbReference type="AlphaFoldDB" id="A0A7T8HIC8"/>
<gene>
    <name evidence="2" type="ORF">FKW44_011685</name>
</gene>
<evidence type="ECO:0000256" key="1">
    <source>
        <dbReference type="SAM" id="MobiDB-lite"/>
    </source>
</evidence>
<reference evidence="3" key="1">
    <citation type="submission" date="2021-01" db="EMBL/GenBank/DDBJ databases">
        <title>Caligus Genome Assembly.</title>
        <authorList>
            <person name="Gallardo-Escarate C."/>
        </authorList>
    </citation>
    <scope>NUCLEOTIDE SEQUENCE [LARGE SCALE GENOMIC DNA]</scope>
</reference>
<dbReference type="Proteomes" id="UP000595437">
    <property type="component" value="Chromosome 7"/>
</dbReference>
<feature type="region of interest" description="Disordered" evidence="1">
    <location>
        <begin position="120"/>
        <end position="160"/>
    </location>
</feature>
<proteinExistence type="predicted"/>
<feature type="compositionally biased region" description="Basic and acidic residues" evidence="1">
    <location>
        <begin position="134"/>
        <end position="151"/>
    </location>
</feature>
<keyword evidence="3" id="KW-1185">Reference proteome</keyword>
<organism evidence="2 3">
    <name type="scientific">Caligus rogercresseyi</name>
    <name type="common">Sea louse</name>
    <dbReference type="NCBI Taxonomy" id="217165"/>
    <lineage>
        <taxon>Eukaryota</taxon>
        <taxon>Metazoa</taxon>
        <taxon>Ecdysozoa</taxon>
        <taxon>Arthropoda</taxon>
        <taxon>Crustacea</taxon>
        <taxon>Multicrustacea</taxon>
        <taxon>Hexanauplia</taxon>
        <taxon>Copepoda</taxon>
        <taxon>Siphonostomatoida</taxon>
        <taxon>Caligidae</taxon>
        <taxon>Caligus</taxon>
    </lineage>
</organism>
<accession>A0A7T8HIC8</accession>
<protein>
    <submittedName>
        <fullName evidence="2">Uncharacterized protein</fullName>
    </submittedName>
</protein>
<evidence type="ECO:0000313" key="2">
    <source>
        <dbReference type="EMBL" id="QQP50627.1"/>
    </source>
</evidence>
<sequence length="195" mass="20964">MSSIFEGSGIQIGIKVLVLDVWHVGSGTKVVLVDHLVEARELPGGGGAAEDGHVAPELLDAFGLPAKGLLVPCGVVDFHFLPDAEVVRLRVARGGRGHPDGGEREVRGVAHESRVGGRGIDFLPPHGRCSNQHRSHEAPPHERNRTRSETRKRVRRTSGDTAFLPHDGGTIFWEGFHSSSVLSFVVLGQSLVVDE</sequence>
<dbReference type="EMBL" id="CP045896">
    <property type="protein sequence ID" value="QQP50627.1"/>
    <property type="molecule type" value="Genomic_DNA"/>
</dbReference>
<name>A0A7T8HIC8_CALRO</name>